<keyword evidence="4" id="KW-1185">Reference proteome</keyword>
<name>A0A1I7UCZ6_9PELO</name>
<dbReference type="AlphaFoldDB" id="A0A1I7UCZ6"/>
<dbReference type="PANTHER" id="PTHR13923:SF11">
    <property type="entry name" value="SECRETORY 31, ISOFORM D"/>
    <property type="match status" value="1"/>
</dbReference>
<dbReference type="GO" id="GO:0030127">
    <property type="term" value="C:COPII vesicle coat"/>
    <property type="evidence" value="ECO:0007669"/>
    <property type="project" value="TreeGrafter"/>
</dbReference>
<keyword evidence="2" id="KW-0853">WD repeat</keyword>
<evidence type="ECO:0000256" key="3">
    <source>
        <dbReference type="ARBA" id="ARBA00022737"/>
    </source>
</evidence>
<evidence type="ECO:0000256" key="2">
    <source>
        <dbReference type="ARBA" id="ARBA00022574"/>
    </source>
</evidence>
<dbReference type="PANTHER" id="PTHR13923">
    <property type="entry name" value="SEC31-RELATED PROTEIN"/>
    <property type="match status" value="1"/>
</dbReference>
<evidence type="ECO:0000313" key="4">
    <source>
        <dbReference type="Proteomes" id="UP000095282"/>
    </source>
</evidence>
<dbReference type="GO" id="GO:0007029">
    <property type="term" value="P:endoplasmic reticulum organization"/>
    <property type="evidence" value="ECO:0007669"/>
    <property type="project" value="TreeGrafter"/>
</dbReference>
<dbReference type="STRING" id="1561998.A0A1I7UCZ6"/>
<protein>
    <submittedName>
        <fullName evidence="5">WD_REPEATS_REGION domain-containing protein</fullName>
    </submittedName>
</protein>
<sequence>MSSKLFSRSGVFAWSPRGISSKGLVVGDFAQFFDPNATSIDQKIDFLSASDLYENANLTPTVSISNNFRFNELAWTSMCSDAHPNGIIAGGTEDGTVVFSMPKNLPTITL</sequence>
<proteinExistence type="predicted"/>
<reference evidence="5" key="1">
    <citation type="submission" date="2016-11" db="UniProtKB">
        <authorList>
            <consortium name="WormBaseParasite"/>
        </authorList>
    </citation>
    <scope>IDENTIFICATION</scope>
</reference>
<keyword evidence="1" id="KW-0813">Transport</keyword>
<organism evidence="4 5">
    <name type="scientific">Caenorhabditis tropicalis</name>
    <dbReference type="NCBI Taxonomy" id="1561998"/>
    <lineage>
        <taxon>Eukaryota</taxon>
        <taxon>Metazoa</taxon>
        <taxon>Ecdysozoa</taxon>
        <taxon>Nematoda</taxon>
        <taxon>Chromadorea</taxon>
        <taxon>Rhabditida</taxon>
        <taxon>Rhabditina</taxon>
        <taxon>Rhabditomorpha</taxon>
        <taxon>Rhabditoidea</taxon>
        <taxon>Rhabditidae</taxon>
        <taxon>Peloderinae</taxon>
        <taxon>Caenorhabditis</taxon>
    </lineage>
</organism>
<evidence type="ECO:0000256" key="1">
    <source>
        <dbReference type="ARBA" id="ARBA00022448"/>
    </source>
</evidence>
<dbReference type="Proteomes" id="UP000095282">
    <property type="component" value="Unplaced"/>
</dbReference>
<dbReference type="eggNOG" id="KOG0307">
    <property type="taxonomic scope" value="Eukaryota"/>
</dbReference>
<dbReference type="WBParaSite" id="Csp11.Scaffold629.g8087.t1">
    <property type="protein sequence ID" value="Csp11.Scaffold629.g8087.t1"/>
    <property type="gene ID" value="Csp11.Scaffold629.g8087"/>
</dbReference>
<dbReference type="InterPro" id="IPR040251">
    <property type="entry name" value="SEC31-like"/>
</dbReference>
<accession>A0A1I7UCZ6</accession>
<dbReference type="GO" id="GO:0090110">
    <property type="term" value="P:COPII-coated vesicle cargo loading"/>
    <property type="evidence" value="ECO:0007669"/>
    <property type="project" value="TreeGrafter"/>
</dbReference>
<dbReference type="InterPro" id="IPR015943">
    <property type="entry name" value="WD40/YVTN_repeat-like_dom_sf"/>
</dbReference>
<keyword evidence="3" id="KW-0677">Repeat</keyword>
<dbReference type="Gene3D" id="2.130.10.10">
    <property type="entry name" value="YVTN repeat-like/Quinoprotein amine dehydrogenase"/>
    <property type="match status" value="1"/>
</dbReference>
<dbReference type="GO" id="GO:0005198">
    <property type="term" value="F:structural molecule activity"/>
    <property type="evidence" value="ECO:0007669"/>
    <property type="project" value="TreeGrafter"/>
</dbReference>
<evidence type="ECO:0000313" key="5">
    <source>
        <dbReference type="WBParaSite" id="Csp11.Scaffold629.g8087.t1"/>
    </source>
</evidence>
<dbReference type="GO" id="GO:0070971">
    <property type="term" value="C:endoplasmic reticulum exit site"/>
    <property type="evidence" value="ECO:0007669"/>
    <property type="project" value="TreeGrafter"/>
</dbReference>